<dbReference type="KEGG" id="ctp:CTRG_01341"/>
<keyword evidence="13" id="KW-1185">Reference proteome</keyword>
<dbReference type="HOGENOM" id="CLU_016553_3_0_1"/>
<evidence type="ECO:0000313" key="13">
    <source>
        <dbReference type="Proteomes" id="UP000002037"/>
    </source>
</evidence>
<dbReference type="Proteomes" id="UP000002037">
    <property type="component" value="Unassembled WGS sequence"/>
</dbReference>
<sequence length="438" mass="50774">MSQQPWFRGPVCGTDNCRSRLFRSQDGLTICQFGHVLEGAVEINDEPDVGGMVQTRRINTVAVDERGLMSSVARSTSQAAKKTQERLSGDDALTMYHKCLQLLLKHELKRFIELFFSDGIKQDLILIVKRNWVRLLSNNEKHMVDTLDLICLVYISALELQAYPIYIPDLLENIKSNNIPYIRTLHLIPKEMLDQLPTLYHNRLQPVSLPENGQIFKRLQNTGSCITKGCLSIQLSFYFPFLFKLLSEHFLLPNAIDLYMKCFNILKSKPCFEVDFSQKKFNLLVSNFPEIYISSVVMAVIRENFRKVDKIELSQWLKELDDFDLNNEYNSKDSRLLDWSDEKVDKYCDWIYDHIIPKKSKLDEHNNNETLTTMEKRLFQIFNIENDNNMGDKDESDETPMYQALRKIMDKQNANPSVASLQDLDSKLDSKFAGLLGL</sequence>
<evidence type="ECO:0000256" key="2">
    <source>
        <dbReference type="ARBA" id="ARBA00006899"/>
    </source>
</evidence>
<dbReference type="PANTHER" id="PTHR31576:SF2">
    <property type="entry name" value="TATA BOX-BINDING PROTEIN-ASSOCIATED FACTOR RNA POLYMERASE I SUBUNIT B"/>
    <property type="match status" value="1"/>
</dbReference>
<evidence type="ECO:0000259" key="10">
    <source>
        <dbReference type="Pfam" id="PF11781"/>
    </source>
</evidence>
<dbReference type="GO" id="GO:0042790">
    <property type="term" value="P:nucleolar large rRNA transcription by RNA polymerase I"/>
    <property type="evidence" value="ECO:0007669"/>
    <property type="project" value="TreeGrafter"/>
</dbReference>
<keyword evidence="5" id="KW-0862">Zinc</keyword>
<dbReference type="VEuPathDB" id="FungiDB:CTRG_01341"/>
<evidence type="ECO:0000256" key="1">
    <source>
        <dbReference type="ARBA" id="ARBA00004604"/>
    </source>
</evidence>
<dbReference type="PANTHER" id="PTHR31576">
    <property type="entry name" value="TATA BOX-BINDING PROTEIN-ASSOCIATED FACTOR RNA POLYMERASE I SUBUNIT B"/>
    <property type="match status" value="1"/>
</dbReference>
<dbReference type="eggNOG" id="ENOG502RYCI">
    <property type="taxonomic scope" value="Eukaryota"/>
</dbReference>
<dbReference type="InterPro" id="IPR033599">
    <property type="entry name" value="TAF1B/Rrn7"/>
</dbReference>
<evidence type="ECO:0000256" key="8">
    <source>
        <dbReference type="ARBA" id="ARBA00023163"/>
    </source>
</evidence>
<evidence type="ECO:0000256" key="9">
    <source>
        <dbReference type="ARBA" id="ARBA00023242"/>
    </source>
</evidence>
<evidence type="ECO:0000313" key="12">
    <source>
        <dbReference type="EMBL" id="EER34480.1"/>
    </source>
</evidence>
<dbReference type="OrthoDB" id="428577at2759"/>
<proteinExistence type="inferred from homology"/>
<keyword evidence="6" id="KW-0805">Transcription regulation</keyword>
<evidence type="ECO:0000256" key="3">
    <source>
        <dbReference type="ARBA" id="ARBA00022723"/>
    </source>
</evidence>
<accession>C5M660</accession>
<evidence type="ECO:0000259" key="11">
    <source>
        <dbReference type="Pfam" id="PF20644"/>
    </source>
</evidence>
<dbReference type="GeneID" id="8301068"/>
<dbReference type="Pfam" id="PF11781">
    <property type="entry name" value="Zn_ribbon_RRN7"/>
    <property type="match status" value="1"/>
</dbReference>
<dbReference type="GO" id="GO:0001164">
    <property type="term" value="F:RNA polymerase I core promoter sequence-specific DNA binding"/>
    <property type="evidence" value="ECO:0007669"/>
    <property type="project" value="InterPro"/>
</dbReference>
<protein>
    <submittedName>
        <fullName evidence="12">Uncharacterized protein</fullName>
    </submittedName>
</protein>
<gene>
    <name evidence="12" type="ORF">CTRG_01341</name>
</gene>
<feature type="domain" description="RRN7-type" evidence="10">
    <location>
        <begin position="6"/>
        <end position="39"/>
    </location>
</feature>
<dbReference type="GO" id="GO:0008270">
    <property type="term" value="F:zinc ion binding"/>
    <property type="evidence" value="ECO:0007669"/>
    <property type="project" value="UniProtKB-KW"/>
</dbReference>
<dbReference type="RefSeq" id="XP_002547035.1">
    <property type="nucleotide sequence ID" value="XM_002546989.1"/>
</dbReference>
<keyword evidence="3" id="KW-0479">Metal-binding</keyword>
<comment type="subcellular location">
    <subcellularLocation>
        <location evidence="1">Nucleus</location>
        <location evidence="1">Nucleolus</location>
    </subcellularLocation>
</comment>
<dbReference type="InterPro" id="IPR048540">
    <property type="entry name" value="Rrn7_cyclin_N"/>
</dbReference>
<keyword evidence="9" id="KW-0539">Nucleus</keyword>
<evidence type="ECO:0000256" key="7">
    <source>
        <dbReference type="ARBA" id="ARBA00023125"/>
    </source>
</evidence>
<evidence type="ECO:0000256" key="5">
    <source>
        <dbReference type="ARBA" id="ARBA00022833"/>
    </source>
</evidence>
<dbReference type="InterPro" id="IPR021752">
    <property type="entry name" value="TF_Rrn7_Zf"/>
</dbReference>
<feature type="domain" description="Rrn7/TAF1B N-terminal cyclin" evidence="11">
    <location>
        <begin position="145"/>
        <end position="190"/>
    </location>
</feature>
<dbReference type="EMBL" id="GG692396">
    <property type="protein sequence ID" value="EER34480.1"/>
    <property type="molecule type" value="Genomic_DNA"/>
</dbReference>
<keyword evidence="7" id="KW-0238">DNA-binding</keyword>
<dbReference type="AlphaFoldDB" id="C5M660"/>
<dbReference type="STRING" id="294747.C5M660"/>
<name>C5M660_CANTT</name>
<organism evidence="12 13">
    <name type="scientific">Candida tropicalis (strain ATCC MYA-3404 / T1)</name>
    <name type="common">Yeast</name>
    <dbReference type="NCBI Taxonomy" id="294747"/>
    <lineage>
        <taxon>Eukaryota</taxon>
        <taxon>Fungi</taxon>
        <taxon>Dikarya</taxon>
        <taxon>Ascomycota</taxon>
        <taxon>Saccharomycotina</taxon>
        <taxon>Pichiomycetes</taxon>
        <taxon>Debaryomycetaceae</taxon>
        <taxon>Candida/Lodderomyces clade</taxon>
        <taxon>Candida</taxon>
    </lineage>
</organism>
<keyword evidence="4" id="KW-0863">Zinc-finger</keyword>
<dbReference type="GO" id="GO:0070860">
    <property type="term" value="C:RNA polymerase I core factor complex"/>
    <property type="evidence" value="ECO:0007669"/>
    <property type="project" value="InterPro"/>
</dbReference>
<dbReference type="Pfam" id="PF20644">
    <property type="entry name" value="Rrn7_cyclin_N"/>
    <property type="match status" value="1"/>
</dbReference>
<evidence type="ECO:0000256" key="4">
    <source>
        <dbReference type="ARBA" id="ARBA00022771"/>
    </source>
</evidence>
<keyword evidence="8" id="KW-0804">Transcription</keyword>
<reference evidence="12 13" key="1">
    <citation type="journal article" date="2009" name="Nature">
        <title>Evolution of pathogenicity and sexual reproduction in eight Candida genomes.</title>
        <authorList>
            <person name="Butler G."/>
            <person name="Rasmussen M.D."/>
            <person name="Lin M.F."/>
            <person name="Santos M.A."/>
            <person name="Sakthikumar S."/>
            <person name="Munro C.A."/>
            <person name="Rheinbay E."/>
            <person name="Grabherr M."/>
            <person name="Forche A."/>
            <person name="Reedy J.L."/>
            <person name="Agrafioti I."/>
            <person name="Arnaud M.B."/>
            <person name="Bates S."/>
            <person name="Brown A.J."/>
            <person name="Brunke S."/>
            <person name="Costanzo M.C."/>
            <person name="Fitzpatrick D.A."/>
            <person name="de Groot P.W."/>
            <person name="Harris D."/>
            <person name="Hoyer L.L."/>
            <person name="Hube B."/>
            <person name="Klis F.M."/>
            <person name="Kodira C."/>
            <person name="Lennard N."/>
            <person name="Logue M.E."/>
            <person name="Martin R."/>
            <person name="Neiman A.M."/>
            <person name="Nikolaou E."/>
            <person name="Quail M.A."/>
            <person name="Quinn J."/>
            <person name="Santos M.C."/>
            <person name="Schmitzberger F.F."/>
            <person name="Sherlock G."/>
            <person name="Shah P."/>
            <person name="Silverstein K.A."/>
            <person name="Skrzypek M.S."/>
            <person name="Soll D."/>
            <person name="Staggs R."/>
            <person name="Stansfield I."/>
            <person name="Stumpf M.P."/>
            <person name="Sudbery P.E."/>
            <person name="Srikantha T."/>
            <person name="Zeng Q."/>
            <person name="Berman J."/>
            <person name="Berriman M."/>
            <person name="Heitman J."/>
            <person name="Gow N.A."/>
            <person name="Lorenz M.C."/>
            <person name="Birren B.W."/>
            <person name="Kellis M."/>
            <person name="Cuomo C.A."/>
        </authorList>
    </citation>
    <scope>NUCLEOTIDE SEQUENCE [LARGE SCALE GENOMIC DNA]</scope>
    <source>
        <strain evidence="13">ATCC MYA-3404 / T1</strain>
    </source>
</reference>
<comment type="similarity">
    <text evidence="2">Belongs to the RRN7/TAF1B family.</text>
</comment>
<evidence type="ECO:0000256" key="6">
    <source>
        <dbReference type="ARBA" id="ARBA00023015"/>
    </source>
</evidence>